<evidence type="ECO:0000313" key="2">
    <source>
        <dbReference type="Proteomes" id="UP000076798"/>
    </source>
</evidence>
<dbReference type="EMBL" id="KV428162">
    <property type="protein sequence ID" value="KZT34867.1"/>
    <property type="molecule type" value="Genomic_DNA"/>
</dbReference>
<reference evidence="1 2" key="1">
    <citation type="journal article" date="2016" name="Mol. Biol. Evol.">
        <title>Comparative Genomics of Early-Diverging Mushroom-Forming Fungi Provides Insights into the Origins of Lignocellulose Decay Capabilities.</title>
        <authorList>
            <person name="Nagy L.G."/>
            <person name="Riley R."/>
            <person name="Tritt A."/>
            <person name="Adam C."/>
            <person name="Daum C."/>
            <person name="Floudas D."/>
            <person name="Sun H."/>
            <person name="Yadav J.S."/>
            <person name="Pangilinan J."/>
            <person name="Larsson K.H."/>
            <person name="Matsuura K."/>
            <person name="Barry K."/>
            <person name="Labutti K."/>
            <person name="Kuo R."/>
            <person name="Ohm R.A."/>
            <person name="Bhattacharya S.S."/>
            <person name="Shirouzu T."/>
            <person name="Yoshinaga Y."/>
            <person name="Martin F.M."/>
            <person name="Grigoriev I.V."/>
            <person name="Hibbett D.S."/>
        </authorList>
    </citation>
    <scope>NUCLEOTIDE SEQUENCE [LARGE SCALE GENOMIC DNA]</scope>
    <source>
        <strain evidence="1 2">HHB10207 ss-3</strain>
    </source>
</reference>
<dbReference type="AlphaFoldDB" id="A0A166A1M9"/>
<proteinExistence type="predicted"/>
<dbReference type="Proteomes" id="UP000076798">
    <property type="component" value="Unassembled WGS sequence"/>
</dbReference>
<organism evidence="1 2">
    <name type="scientific">Sistotremastrum suecicum HHB10207 ss-3</name>
    <dbReference type="NCBI Taxonomy" id="1314776"/>
    <lineage>
        <taxon>Eukaryota</taxon>
        <taxon>Fungi</taxon>
        <taxon>Dikarya</taxon>
        <taxon>Basidiomycota</taxon>
        <taxon>Agaricomycotina</taxon>
        <taxon>Agaricomycetes</taxon>
        <taxon>Sistotremastrales</taxon>
        <taxon>Sistotremastraceae</taxon>
        <taxon>Sistotremastrum</taxon>
    </lineage>
</organism>
<name>A0A166A1M9_9AGAM</name>
<evidence type="ECO:0000313" key="1">
    <source>
        <dbReference type="EMBL" id="KZT34867.1"/>
    </source>
</evidence>
<gene>
    <name evidence="1" type="ORF">SISSUDRAFT_228824</name>
</gene>
<accession>A0A166A1M9</accession>
<protein>
    <submittedName>
        <fullName evidence="1">Uncharacterized protein</fullName>
    </submittedName>
</protein>
<sequence>MSWPTSHTQVTLSDWLESRLTRHPCERISERLSSTRGLENPCGYSVAHRKFPSKVSQKLFAVGTNERPRITRSLSGFHWLYCLLLATTDITDTANHPLYATVICLSLLLAIVSDIVQSDVFPSFYATFCRPSRVAFDVHHVSSMASFRRPTIRLRE</sequence>
<keyword evidence="2" id="KW-1185">Reference proteome</keyword>